<feature type="transmembrane region" description="Helical" evidence="6">
    <location>
        <begin position="633"/>
        <end position="653"/>
    </location>
</feature>
<feature type="transmembrane region" description="Helical" evidence="6">
    <location>
        <begin position="660"/>
        <end position="681"/>
    </location>
</feature>
<feature type="transmembrane region" description="Helical" evidence="6">
    <location>
        <begin position="36"/>
        <end position="57"/>
    </location>
</feature>
<keyword evidence="4 6" id="KW-1133">Transmembrane helix</keyword>
<gene>
    <name evidence="8" type="ORF">SAMN05216226_12510</name>
</gene>
<dbReference type="InterPro" id="IPR050545">
    <property type="entry name" value="Mycobact_MmpL"/>
</dbReference>
<evidence type="ECO:0000256" key="4">
    <source>
        <dbReference type="ARBA" id="ARBA00022989"/>
    </source>
</evidence>
<dbReference type="OrthoDB" id="42357at2157"/>
<dbReference type="Pfam" id="PF03176">
    <property type="entry name" value="MMPL"/>
    <property type="match status" value="2"/>
</dbReference>
<evidence type="ECO:0000256" key="3">
    <source>
        <dbReference type="ARBA" id="ARBA00022692"/>
    </source>
</evidence>
<accession>A0A1G8ZIK9</accession>
<dbReference type="PANTHER" id="PTHR33406:SF13">
    <property type="entry name" value="MEMBRANE PROTEIN YDFJ"/>
    <property type="match status" value="1"/>
</dbReference>
<evidence type="ECO:0000256" key="6">
    <source>
        <dbReference type="SAM" id="Phobius"/>
    </source>
</evidence>
<evidence type="ECO:0000313" key="9">
    <source>
        <dbReference type="Proteomes" id="UP000198856"/>
    </source>
</evidence>
<dbReference type="EMBL" id="FNFC01000025">
    <property type="protein sequence ID" value="SDK14939.1"/>
    <property type="molecule type" value="Genomic_DNA"/>
</dbReference>
<dbReference type="Proteomes" id="UP000198856">
    <property type="component" value="Unassembled WGS sequence"/>
</dbReference>
<keyword evidence="2" id="KW-1003">Cell membrane</keyword>
<feature type="transmembrane region" description="Helical" evidence="6">
    <location>
        <begin position="243"/>
        <end position="261"/>
    </location>
</feature>
<dbReference type="STRING" id="890420.SAMN05216226_12510"/>
<feature type="transmembrane region" description="Helical" evidence="6">
    <location>
        <begin position="446"/>
        <end position="463"/>
    </location>
</feature>
<feature type="transmembrane region" description="Helical" evidence="6">
    <location>
        <begin position="273"/>
        <end position="293"/>
    </location>
</feature>
<evidence type="ECO:0000256" key="5">
    <source>
        <dbReference type="ARBA" id="ARBA00023136"/>
    </source>
</evidence>
<dbReference type="RefSeq" id="WP_092704784.1">
    <property type="nucleotide sequence ID" value="NZ_FNFC01000025.1"/>
</dbReference>
<evidence type="ECO:0000256" key="1">
    <source>
        <dbReference type="ARBA" id="ARBA00004651"/>
    </source>
</evidence>
<protein>
    <recommendedName>
        <fullName evidence="7">SSD domain-containing protein</fullName>
    </recommendedName>
</protein>
<feature type="transmembrane region" description="Helical" evidence="6">
    <location>
        <begin position="687"/>
        <end position="705"/>
    </location>
</feature>
<name>A0A1G8ZIK9_9EURY</name>
<comment type="subcellular location">
    <subcellularLocation>
        <location evidence="1">Cell membrane</location>
        <topology evidence="1">Multi-pass membrane protein</topology>
    </subcellularLocation>
</comment>
<dbReference type="SUPFAM" id="SSF82866">
    <property type="entry name" value="Multidrug efflux transporter AcrB transmembrane domain"/>
    <property type="match status" value="2"/>
</dbReference>
<dbReference type="GO" id="GO:0005886">
    <property type="term" value="C:plasma membrane"/>
    <property type="evidence" value="ECO:0007669"/>
    <property type="project" value="UniProtKB-SubCell"/>
</dbReference>
<organism evidence="8 9">
    <name type="scientific">Halovenus aranensis</name>
    <dbReference type="NCBI Taxonomy" id="890420"/>
    <lineage>
        <taxon>Archaea</taxon>
        <taxon>Methanobacteriati</taxon>
        <taxon>Methanobacteriota</taxon>
        <taxon>Stenosarchaea group</taxon>
        <taxon>Halobacteria</taxon>
        <taxon>Halobacteriales</taxon>
        <taxon>Haloarculaceae</taxon>
        <taxon>Halovenus</taxon>
    </lineage>
</organism>
<dbReference type="PROSITE" id="PS50156">
    <property type="entry name" value="SSD"/>
    <property type="match status" value="2"/>
</dbReference>
<feature type="transmembrane region" description="Helical" evidence="6">
    <location>
        <begin position="765"/>
        <end position="789"/>
    </location>
</feature>
<dbReference type="Gene3D" id="1.20.1640.10">
    <property type="entry name" value="Multidrug efflux transporter AcrB transmembrane domain"/>
    <property type="match status" value="2"/>
</dbReference>
<proteinExistence type="predicted"/>
<feature type="domain" description="SSD" evidence="7">
    <location>
        <begin position="278"/>
        <end position="398"/>
    </location>
</feature>
<feature type="transmembrane region" description="Helical" evidence="6">
    <location>
        <begin position="299"/>
        <end position="317"/>
    </location>
</feature>
<feature type="transmembrane region" description="Helical" evidence="6">
    <location>
        <begin position="373"/>
        <end position="399"/>
    </location>
</feature>
<dbReference type="InterPro" id="IPR004869">
    <property type="entry name" value="MMPL_dom"/>
</dbReference>
<keyword evidence="9" id="KW-1185">Reference proteome</keyword>
<feature type="domain" description="SSD" evidence="7">
    <location>
        <begin position="669"/>
        <end position="787"/>
    </location>
</feature>
<evidence type="ECO:0000259" key="7">
    <source>
        <dbReference type="PROSITE" id="PS50156"/>
    </source>
</evidence>
<feature type="transmembrane region" description="Helical" evidence="6">
    <location>
        <begin position="737"/>
        <end position="759"/>
    </location>
</feature>
<evidence type="ECO:0000256" key="2">
    <source>
        <dbReference type="ARBA" id="ARBA00022475"/>
    </source>
</evidence>
<sequence length="797" mass="84003">MDSGDAGESQRAEGIADSRSETLLTNLGEFAARRPLVVVGAVLAVVVIAAGSAAVGVQMSMGMELYIDDNSDPAQDWDEIQTDFDRGNVVFVVVESESLYDPETIAAVDRLDDAYSDLGEFNHVISLADVVRRGHGGTLPESSADTEAAVDSVARDSDGAAAMVDQLRPDSETTVLMLSYGTADVPSEYDQLLGFLPGTEADVITDRLDDRTETVSLPPETEVTVTGSPVFEEAAFGLMLPEMLKLFALAFGVIFAVVFLVMRGRLTRSFRVFLPVGTALLALVYMVGAMGVLGYQFNAIMLGVMPIALGLGIDYGLQVQTRYVEERRNGHEPVAAAGITARTTGRVLFLAMGTTVVGLGALLASPVPPVRQFGVTASVSVVAAMVLSLTFLLSVLVWLDDGEATGNDSSGDPGSTGYASAEDADASGVIETAAGVLATAITARPLLVVLIVVAGVAGGATAYPQVDTTQEMLDYWPDIQEKEDIEELQAVADSPKVMYTIVETEAPYSAETLGDVATFQSRMTDHPDVNAAMSPAVALEMSHGGEIPDDADTIRATLEEAETDSLLPLTERASHPDRLLVTFYLDEVEGEQTRALIEDTETTAAKTLPEGTRAAVTGKPVLNRNVIENVTEGLSTMTFLSFSLAVVFLALALRSVRQSLLLVLSVAGSAVLLVAGGMTLFGVPWNPLTVATASIVLGVGVDYGLHVHQRFREERTVHGADPATAIHTAMATLSRPVLGSGLTTMLGFGVLTVSGFPVLSNFGKAILMAMGFALIMTFTLLPAVSTLYARVGNGRCS</sequence>
<feature type="transmembrane region" description="Helical" evidence="6">
    <location>
        <begin position="347"/>
        <end position="367"/>
    </location>
</feature>
<dbReference type="InterPro" id="IPR000731">
    <property type="entry name" value="SSD"/>
</dbReference>
<evidence type="ECO:0000313" key="8">
    <source>
        <dbReference type="EMBL" id="SDK14939.1"/>
    </source>
</evidence>
<dbReference type="PANTHER" id="PTHR33406">
    <property type="entry name" value="MEMBRANE PROTEIN MJ1562-RELATED"/>
    <property type="match status" value="1"/>
</dbReference>
<reference evidence="8 9" key="1">
    <citation type="submission" date="2016-10" db="EMBL/GenBank/DDBJ databases">
        <authorList>
            <person name="de Groot N.N."/>
        </authorList>
    </citation>
    <scope>NUCLEOTIDE SEQUENCE [LARGE SCALE GENOMIC DNA]</scope>
    <source>
        <strain evidence="8 9">IBRC-M10015</strain>
    </source>
</reference>
<dbReference type="AlphaFoldDB" id="A0A1G8ZIK9"/>
<keyword evidence="3 6" id="KW-0812">Transmembrane</keyword>
<keyword evidence="5 6" id="KW-0472">Membrane</keyword>